<dbReference type="PANTHER" id="PTHR43539:SF68">
    <property type="entry name" value="FLAVIN-BINDING MONOOXYGENASE-LIKE PROTEIN (AFU_ORTHOLOGUE AFUA_4G09220)"/>
    <property type="match status" value="1"/>
</dbReference>
<dbReference type="AlphaFoldDB" id="A0A318ZDR5"/>
<evidence type="ECO:0000313" key="4">
    <source>
        <dbReference type="Proteomes" id="UP000248349"/>
    </source>
</evidence>
<feature type="compositionally biased region" description="Acidic residues" evidence="2">
    <location>
        <begin position="171"/>
        <end position="181"/>
    </location>
</feature>
<dbReference type="Proteomes" id="UP000248349">
    <property type="component" value="Unassembled WGS sequence"/>
</dbReference>
<evidence type="ECO:0000256" key="2">
    <source>
        <dbReference type="SAM" id="MobiDB-lite"/>
    </source>
</evidence>
<dbReference type="EMBL" id="KZ821237">
    <property type="protein sequence ID" value="PYH44434.1"/>
    <property type="molecule type" value="Genomic_DNA"/>
</dbReference>
<evidence type="ECO:0000313" key="3">
    <source>
        <dbReference type="EMBL" id="PYH44434.1"/>
    </source>
</evidence>
<keyword evidence="1" id="KW-0560">Oxidoreductase</keyword>
<feature type="region of interest" description="Disordered" evidence="2">
    <location>
        <begin position="167"/>
        <end position="190"/>
    </location>
</feature>
<reference evidence="3 4" key="1">
    <citation type="submission" date="2016-12" db="EMBL/GenBank/DDBJ databases">
        <title>The genomes of Aspergillus section Nigri reveals drivers in fungal speciation.</title>
        <authorList>
            <consortium name="DOE Joint Genome Institute"/>
            <person name="Vesth T.C."/>
            <person name="Nybo J."/>
            <person name="Theobald S."/>
            <person name="Brandl J."/>
            <person name="Frisvad J.C."/>
            <person name="Nielsen K.F."/>
            <person name="Lyhne E.K."/>
            <person name="Kogle M.E."/>
            <person name="Kuo A."/>
            <person name="Riley R."/>
            <person name="Clum A."/>
            <person name="Nolan M."/>
            <person name="Lipzen A."/>
            <person name="Salamov A."/>
            <person name="Henrissat B."/>
            <person name="Wiebenga A."/>
            <person name="De Vries R.P."/>
            <person name="Grigoriev I.V."/>
            <person name="Mortensen U.H."/>
            <person name="Andersen M.R."/>
            <person name="Baker S.E."/>
        </authorList>
    </citation>
    <scope>NUCLEOTIDE SEQUENCE [LARGE SCALE GENOMIC DNA]</scope>
    <source>
        <strain evidence="3 4">JOP 1030-1</strain>
    </source>
</reference>
<proteinExistence type="predicted"/>
<protein>
    <submittedName>
        <fullName evidence="3">FAD/NAD(P)-binding domain-containing protein</fullName>
    </submittedName>
</protein>
<dbReference type="GO" id="GO:0050660">
    <property type="term" value="F:flavin adenine dinucleotide binding"/>
    <property type="evidence" value="ECO:0007669"/>
    <property type="project" value="TreeGrafter"/>
</dbReference>
<keyword evidence="4" id="KW-1185">Reference proteome</keyword>
<dbReference type="STRING" id="1450539.A0A318ZDR5"/>
<dbReference type="InterPro" id="IPR036188">
    <property type="entry name" value="FAD/NAD-bd_sf"/>
</dbReference>
<dbReference type="Gene3D" id="3.50.50.60">
    <property type="entry name" value="FAD/NAD(P)-binding domain"/>
    <property type="match status" value="1"/>
</dbReference>
<dbReference type="PANTHER" id="PTHR43539">
    <property type="entry name" value="FLAVIN-BINDING MONOOXYGENASE-LIKE PROTEIN (AFU_ORTHOLOGUE AFUA_4G09220)"/>
    <property type="match status" value="1"/>
</dbReference>
<accession>A0A318ZDR5</accession>
<gene>
    <name evidence="3" type="ORF">BP01DRAFT_321367</name>
</gene>
<dbReference type="RefSeq" id="XP_025430416.1">
    <property type="nucleotide sequence ID" value="XM_025572726.1"/>
</dbReference>
<dbReference type="SUPFAM" id="SSF51905">
    <property type="entry name" value="FAD/NAD(P)-binding domain"/>
    <property type="match status" value="2"/>
</dbReference>
<dbReference type="InterPro" id="IPR050982">
    <property type="entry name" value="Auxin_biosynth/cation_transpt"/>
</dbReference>
<dbReference type="OrthoDB" id="74360at2759"/>
<dbReference type="GO" id="GO:0004497">
    <property type="term" value="F:monooxygenase activity"/>
    <property type="evidence" value="ECO:0007669"/>
    <property type="project" value="TreeGrafter"/>
</dbReference>
<dbReference type="GeneID" id="37073954"/>
<dbReference type="Pfam" id="PF13738">
    <property type="entry name" value="Pyr_redox_3"/>
    <property type="match status" value="1"/>
</dbReference>
<name>A0A318ZDR5_9EURO</name>
<sequence>MVNPNPSAQLHPANYPAATSSKIIPSNMRDVVETWIRAFNSFLNSTTTVSSSSDSALERLFFSESYWRDHLLLSWEFRAVQGPHGIRDFLAQQPSRTQLVMVGSGVPKFTNFDHNGMVCGIEAMTRIESEIGYGRGVLRLMQDDRTKEWKCFTLFTTLRGLRGCRSPVESQAEDDDDDDDPPLPPTRSMSYERHHNPAVLVVGAGHTGLMIAARLQRIGISSLIVERNRRVGDNWRNRYHRLLLHDPVWYNTMPFLPFPKDWPIFSSKDEFGDWLEFYASETNLAVWTSAAVKSAIWTETGWQVTVERRGHDGQPELYTLSPRHVIQATGIASEARILHVPGMELFQGRLCHSSQFDRATPPRSGGARPHAVIVGGCSSAHDIAVDFYENGYEVTMVQRSSTCVDPSDYSKGKGLYTADGPPTGEADLLTQSVPTPVLKRKEMELTQQLRDRHAGVFTGLEKRGFALNWGPGSSGRKLMFLETGGGYYIDSGASQHIINGDIKVKQGSEPVRIYDKGLVLADGTDLAADVVIFATGYENLSKSTRKIFGDLVADRSNASWGLTQEGELKSVWRRSGLPGFWVAAGNIALSRYYSALLALQIQAIEESVVQYGDD</sequence>
<evidence type="ECO:0000256" key="1">
    <source>
        <dbReference type="ARBA" id="ARBA00023002"/>
    </source>
</evidence>
<organism evidence="3 4">
    <name type="scientific">Aspergillus saccharolyticus JOP 1030-1</name>
    <dbReference type="NCBI Taxonomy" id="1450539"/>
    <lineage>
        <taxon>Eukaryota</taxon>
        <taxon>Fungi</taxon>
        <taxon>Dikarya</taxon>
        <taxon>Ascomycota</taxon>
        <taxon>Pezizomycotina</taxon>
        <taxon>Eurotiomycetes</taxon>
        <taxon>Eurotiomycetidae</taxon>
        <taxon>Eurotiales</taxon>
        <taxon>Aspergillaceae</taxon>
        <taxon>Aspergillus</taxon>
        <taxon>Aspergillus subgen. Circumdati</taxon>
    </lineage>
</organism>